<dbReference type="Gene3D" id="3.40.50.1820">
    <property type="entry name" value="alpha/beta hydrolase"/>
    <property type="match status" value="1"/>
</dbReference>
<dbReference type="OrthoDB" id="659408at2"/>
<evidence type="ECO:0000259" key="1">
    <source>
        <dbReference type="Pfam" id="PF12697"/>
    </source>
</evidence>
<dbReference type="Proteomes" id="UP000240357">
    <property type="component" value="Unassembled WGS sequence"/>
</dbReference>
<dbReference type="SUPFAM" id="SSF53474">
    <property type="entry name" value="alpha/beta-Hydrolases"/>
    <property type="match status" value="1"/>
</dbReference>
<proteinExistence type="predicted"/>
<dbReference type="RefSeq" id="WP_106932956.1">
    <property type="nucleotide sequence ID" value="NZ_PYFT01000001.1"/>
</dbReference>
<reference evidence="2 3" key="1">
    <citation type="submission" date="2018-03" db="EMBL/GenBank/DDBJ databases">
        <title>Adhaeribacter sp. HMF7605 Genome sequencing and assembly.</title>
        <authorList>
            <person name="Kang H."/>
            <person name="Kang J."/>
            <person name="Cha I."/>
            <person name="Kim H."/>
            <person name="Joh K."/>
        </authorList>
    </citation>
    <scope>NUCLEOTIDE SEQUENCE [LARGE SCALE GENOMIC DNA]</scope>
    <source>
        <strain evidence="2 3">HMF7605</strain>
    </source>
</reference>
<accession>A0A2T2YMP4</accession>
<feature type="domain" description="AB hydrolase-1" evidence="1">
    <location>
        <begin position="9"/>
        <end position="210"/>
    </location>
</feature>
<keyword evidence="3" id="KW-1185">Reference proteome</keyword>
<keyword evidence="2" id="KW-0378">Hydrolase</keyword>
<dbReference type="EMBL" id="PYFT01000001">
    <property type="protein sequence ID" value="PSR56780.1"/>
    <property type="molecule type" value="Genomic_DNA"/>
</dbReference>
<dbReference type="AlphaFoldDB" id="A0A2T2YMP4"/>
<gene>
    <name evidence="2" type="ORF">AHMF7605_26425</name>
</gene>
<dbReference type="Pfam" id="PF12697">
    <property type="entry name" value="Abhydrolase_6"/>
    <property type="match status" value="1"/>
</dbReference>
<comment type="caution">
    <text evidence="2">The sequence shown here is derived from an EMBL/GenBank/DDBJ whole genome shotgun (WGS) entry which is preliminary data.</text>
</comment>
<sequence length="228" mass="25977">MQKELPKIYCIPGLGADARMFQLLQLDASRFEVVVLKWLLSHKNESLVSYAQRMANQILINNQPVLLVGVSFGGMVAVEISKILPSAQIILISSIKTSAELPGYLRFFGKIGIHKYLPLQWAKKLPWLYNWVFGANTLLEKKLLHQIIQATDIPYAKWALTAIVNWQSRDHIPNLIHLHGNQDKLFPVSYLDKPVVYEGGHLIILSQADKLSLLINQEANRIFYQDIH</sequence>
<evidence type="ECO:0000313" key="3">
    <source>
        <dbReference type="Proteomes" id="UP000240357"/>
    </source>
</evidence>
<dbReference type="GO" id="GO:0016787">
    <property type="term" value="F:hydrolase activity"/>
    <property type="evidence" value="ECO:0007669"/>
    <property type="project" value="UniProtKB-KW"/>
</dbReference>
<name>A0A2T2YMP4_9BACT</name>
<organism evidence="2 3">
    <name type="scientific">Adhaeribacter arboris</name>
    <dbReference type="NCBI Taxonomy" id="2072846"/>
    <lineage>
        <taxon>Bacteria</taxon>
        <taxon>Pseudomonadati</taxon>
        <taxon>Bacteroidota</taxon>
        <taxon>Cytophagia</taxon>
        <taxon>Cytophagales</taxon>
        <taxon>Hymenobacteraceae</taxon>
        <taxon>Adhaeribacter</taxon>
    </lineage>
</organism>
<evidence type="ECO:0000313" key="2">
    <source>
        <dbReference type="EMBL" id="PSR56780.1"/>
    </source>
</evidence>
<dbReference type="InterPro" id="IPR000073">
    <property type="entry name" value="AB_hydrolase_1"/>
</dbReference>
<protein>
    <submittedName>
        <fullName evidence="2">Alpha/beta hydrolase</fullName>
    </submittedName>
</protein>
<dbReference type="InterPro" id="IPR029058">
    <property type="entry name" value="AB_hydrolase_fold"/>
</dbReference>